<keyword evidence="1" id="KW-0732">Signal</keyword>
<accession>A0A914YHR1</accession>
<reference evidence="3" key="1">
    <citation type="submission" date="2022-11" db="UniProtKB">
        <authorList>
            <consortium name="WormBaseParasite"/>
        </authorList>
    </citation>
    <scope>IDENTIFICATION</scope>
</reference>
<organism evidence="2 3">
    <name type="scientific">Panagrolaimus superbus</name>
    <dbReference type="NCBI Taxonomy" id="310955"/>
    <lineage>
        <taxon>Eukaryota</taxon>
        <taxon>Metazoa</taxon>
        <taxon>Ecdysozoa</taxon>
        <taxon>Nematoda</taxon>
        <taxon>Chromadorea</taxon>
        <taxon>Rhabditida</taxon>
        <taxon>Tylenchina</taxon>
        <taxon>Panagrolaimomorpha</taxon>
        <taxon>Panagrolaimoidea</taxon>
        <taxon>Panagrolaimidae</taxon>
        <taxon>Panagrolaimus</taxon>
    </lineage>
</organism>
<sequence>MKFVLILFLLGSFAAATVFGSEEVKKVTLTKNETKYEIFKEPIIFRIDRSKCLTPAQLVTPSCVCYLSRVPIEDPDAAAICGEGWSFLCSKRTFADFHVYTSGGLVSYRVAEQFQIPPFEVSGKIMKANNVAAFISLKATDECSFIVAENLYSDDSDKSGPTCDKCPCTITN</sequence>
<protein>
    <submittedName>
        <fullName evidence="3">Uncharacterized protein</fullName>
    </submittedName>
</protein>
<evidence type="ECO:0000313" key="2">
    <source>
        <dbReference type="Proteomes" id="UP000887577"/>
    </source>
</evidence>
<dbReference type="AlphaFoldDB" id="A0A914YHR1"/>
<dbReference type="Proteomes" id="UP000887577">
    <property type="component" value="Unplaced"/>
</dbReference>
<dbReference type="WBParaSite" id="PSU_v2.g19867.t1">
    <property type="protein sequence ID" value="PSU_v2.g19867.t1"/>
    <property type="gene ID" value="PSU_v2.g19867"/>
</dbReference>
<proteinExistence type="predicted"/>
<evidence type="ECO:0000256" key="1">
    <source>
        <dbReference type="SAM" id="SignalP"/>
    </source>
</evidence>
<feature type="chain" id="PRO_5036689525" evidence="1">
    <location>
        <begin position="17"/>
        <end position="172"/>
    </location>
</feature>
<evidence type="ECO:0000313" key="3">
    <source>
        <dbReference type="WBParaSite" id="PSU_v2.g19867.t1"/>
    </source>
</evidence>
<feature type="signal peptide" evidence="1">
    <location>
        <begin position="1"/>
        <end position="16"/>
    </location>
</feature>
<keyword evidence="2" id="KW-1185">Reference proteome</keyword>
<name>A0A914YHR1_9BILA</name>